<feature type="compositionally biased region" description="Acidic residues" evidence="1">
    <location>
        <begin position="42"/>
        <end position="56"/>
    </location>
</feature>
<organism evidence="2 3">
    <name type="scientific">Pogonophryne albipinna</name>
    <dbReference type="NCBI Taxonomy" id="1090488"/>
    <lineage>
        <taxon>Eukaryota</taxon>
        <taxon>Metazoa</taxon>
        <taxon>Chordata</taxon>
        <taxon>Craniata</taxon>
        <taxon>Vertebrata</taxon>
        <taxon>Euteleostomi</taxon>
        <taxon>Actinopterygii</taxon>
        <taxon>Neopterygii</taxon>
        <taxon>Teleostei</taxon>
        <taxon>Neoteleostei</taxon>
        <taxon>Acanthomorphata</taxon>
        <taxon>Eupercaria</taxon>
        <taxon>Perciformes</taxon>
        <taxon>Notothenioidei</taxon>
        <taxon>Pogonophryne</taxon>
    </lineage>
</organism>
<evidence type="ECO:0000313" key="3">
    <source>
        <dbReference type="Proteomes" id="UP001219934"/>
    </source>
</evidence>
<evidence type="ECO:0000256" key="1">
    <source>
        <dbReference type="SAM" id="MobiDB-lite"/>
    </source>
</evidence>
<dbReference type="Proteomes" id="UP001219934">
    <property type="component" value="Unassembled WGS sequence"/>
</dbReference>
<feature type="non-terminal residue" evidence="2">
    <location>
        <position position="1"/>
    </location>
</feature>
<keyword evidence="3" id="KW-1185">Reference proteome</keyword>
<protein>
    <submittedName>
        <fullName evidence="2">Uncharacterized protein</fullName>
    </submittedName>
</protein>
<feature type="non-terminal residue" evidence="2">
    <location>
        <position position="137"/>
    </location>
</feature>
<gene>
    <name evidence="2" type="ORF">JOQ06_007234</name>
</gene>
<proteinExistence type="predicted"/>
<sequence length="137" mass="15223">HCHRRLGSTHTFLHVLGITLRSVEPTGDRPICSTALYSEAREDADSEDEAEEDDVPELLSSPPPHTYGNKIVIHAEKPYFRPAQSASRERVSSGYRPGHRRPAQPELTPSLSRQTRGGPSGHRSLPDQMYTPAAQRC</sequence>
<dbReference type="AlphaFoldDB" id="A0AAD6AZJ3"/>
<reference evidence="2" key="1">
    <citation type="submission" date="2022-11" db="EMBL/GenBank/DDBJ databases">
        <title>Chromosome-level genome of Pogonophryne albipinna.</title>
        <authorList>
            <person name="Jo E."/>
        </authorList>
    </citation>
    <scope>NUCLEOTIDE SEQUENCE</scope>
    <source>
        <strain evidence="2">SGF0006</strain>
        <tissue evidence="2">Muscle</tissue>
    </source>
</reference>
<feature type="region of interest" description="Disordered" evidence="1">
    <location>
        <begin position="27"/>
        <end position="137"/>
    </location>
</feature>
<accession>A0AAD6AZJ3</accession>
<dbReference type="EMBL" id="JAPTMU010000012">
    <property type="protein sequence ID" value="KAJ4934439.1"/>
    <property type="molecule type" value="Genomic_DNA"/>
</dbReference>
<feature type="compositionally biased region" description="Polar residues" evidence="1">
    <location>
        <begin position="107"/>
        <end position="117"/>
    </location>
</feature>
<evidence type="ECO:0000313" key="2">
    <source>
        <dbReference type="EMBL" id="KAJ4934439.1"/>
    </source>
</evidence>
<name>A0AAD6AZJ3_9TELE</name>
<comment type="caution">
    <text evidence="2">The sequence shown here is derived from an EMBL/GenBank/DDBJ whole genome shotgun (WGS) entry which is preliminary data.</text>
</comment>